<evidence type="ECO:0000256" key="1">
    <source>
        <dbReference type="SAM" id="MobiDB-lite"/>
    </source>
</evidence>
<dbReference type="Pfam" id="PF19857">
    <property type="entry name" value="DUF6332"/>
    <property type="match status" value="1"/>
</dbReference>
<keyword evidence="4" id="KW-1185">Reference proteome</keyword>
<organism evidence="3 4">
    <name type="scientific">Streptomyces yanii</name>
    <dbReference type="NCBI Taxonomy" id="78510"/>
    <lineage>
        <taxon>Bacteria</taxon>
        <taxon>Bacillati</taxon>
        <taxon>Actinomycetota</taxon>
        <taxon>Actinomycetes</taxon>
        <taxon>Kitasatosporales</taxon>
        <taxon>Streptomycetaceae</taxon>
        <taxon>Streptomyces</taxon>
    </lineage>
</organism>
<evidence type="ECO:0000313" key="4">
    <source>
        <dbReference type="Proteomes" id="UP001589710"/>
    </source>
</evidence>
<gene>
    <name evidence="3" type="ORF">ACFFTL_30820</name>
</gene>
<dbReference type="Proteomes" id="UP001589710">
    <property type="component" value="Unassembled WGS sequence"/>
</dbReference>
<dbReference type="RefSeq" id="WP_345510718.1">
    <property type="nucleotide sequence ID" value="NZ_BAAAXD010000009.1"/>
</dbReference>
<proteinExistence type="predicted"/>
<feature type="transmembrane region" description="Helical" evidence="2">
    <location>
        <begin position="50"/>
        <end position="72"/>
    </location>
</feature>
<sequence length="104" mass="11045">MGRRSQEDRDAMTVEIVFALVSGAALAAAAFIAVAATTVFLDLSRAAERVVLLSGAVVTAVVFVARIVDVLWGFPRRGRGRPTATPRPQDPSQPSQPGRTRPDS</sequence>
<keyword evidence="2" id="KW-0812">Transmembrane</keyword>
<feature type="region of interest" description="Disordered" evidence="1">
    <location>
        <begin position="75"/>
        <end position="104"/>
    </location>
</feature>
<reference evidence="3 4" key="1">
    <citation type="submission" date="2024-09" db="EMBL/GenBank/DDBJ databases">
        <authorList>
            <person name="Sun Q."/>
            <person name="Mori K."/>
        </authorList>
    </citation>
    <scope>NUCLEOTIDE SEQUENCE [LARGE SCALE GENOMIC DNA]</scope>
    <source>
        <strain evidence="3 4">JCM 3331</strain>
    </source>
</reference>
<evidence type="ECO:0000313" key="3">
    <source>
        <dbReference type="EMBL" id="MFB9576560.1"/>
    </source>
</evidence>
<accession>A0ABV5RFB1</accession>
<comment type="caution">
    <text evidence="3">The sequence shown here is derived from an EMBL/GenBank/DDBJ whole genome shotgun (WGS) entry which is preliminary data.</text>
</comment>
<dbReference type="InterPro" id="IPR046295">
    <property type="entry name" value="DUF6332"/>
</dbReference>
<dbReference type="EMBL" id="JBHMCG010000134">
    <property type="protein sequence ID" value="MFB9576560.1"/>
    <property type="molecule type" value="Genomic_DNA"/>
</dbReference>
<feature type="compositionally biased region" description="Low complexity" evidence="1">
    <location>
        <begin position="81"/>
        <end position="97"/>
    </location>
</feature>
<evidence type="ECO:0000256" key="2">
    <source>
        <dbReference type="SAM" id="Phobius"/>
    </source>
</evidence>
<name>A0ABV5RFB1_9ACTN</name>
<feature type="transmembrane region" description="Helical" evidence="2">
    <location>
        <begin position="12"/>
        <end position="38"/>
    </location>
</feature>
<keyword evidence="2" id="KW-0472">Membrane</keyword>
<protein>
    <submittedName>
        <fullName evidence="3">DUF6332 family protein</fullName>
    </submittedName>
</protein>
<keyword evidence="2" id="KW-1133">Transmembrane helix</keyword>